<dbReference type="Proteomes" id="UP001442494">
    <property type="component" value="Unassembled WGS sequence"/>
</dbReference>
<evidence type="ECO:0000313" key="1">
    <source>
        <dbReference type="EMBL" id="MEP0866192.1"/>
    </source>
</evidence>
<evidence type="ECO:0000313" key="2">
    <source>
        <dbReference type="Proteomes" id="UP001442494"/>
    </source>
</evidence>
<proteinExistence type="predicted"/>
<sequence>MVSDSGEMRKERSLQPYIATDGIYQNRPIELVELPQDAIACMVAVRG</sequence>
<dbReference type="RefSeq" id="WP_190426456.1">
    <property type="nucleotide sequence ID" value="NZ_JAMPKK010000039.1"/>
</dbReference>
<gene>
    <name evidence="1" type="ORF">NDI37_17150</name>
</gene>
<protein>
    <submittedName>
        <fullName evidence="1">Uncharacterized protein</fullName>
    </submittedName>
</protein>
<reference evidence="1 2" key="1">
    <citation type="submission" date="2022-04" db="EMBL/GenBank/DDBJ databases">
        <title>Positive selection, recombination, and allopatry shape intraspecific diversity of widespread and dominant cyanobacteria.</title>
        <authorList>
            <person name="Wei J."/>
            <person name="Shu W."/>
            <person name="Hu C."/>
        </authorList>
    </citation>
    <scope>NUCLEOTIDE SEQUENCE [LARGE SCALE GENOMIC DNA]</scope>
    <source>
        <strain evidence="1 2">GB2-A5</strain>
    </source>
</reference>
<name>A0ABV0JS06_9CYAN</name>
<organism evidence="1 2">
    <name type="scientific">Funiculus sociatus GB2-A5</name>
    <dbReference type="NCBI Taxonomy" id="2933946"/>
    <lineage>
        <taxon>Bacteria</taxon>
        <taxon>Bacillati</taxon>
        <taxon>Cyanobacteriota</taxon>
        <taxon>Cyanophyceae</taxon>
        <taxon>Coleofasciculales</taxon>
        <taxon>Coleofasciculaceae</taxon>
        <taxon>Funiculus</taxon>
    </lineage>
</organism>
<accession>A0ABV0JS06</accession>
<dbReference type="EMBL" id="JAMPKK010000039">
    <property type="protein sequence ID" value="MEP0866192.1"/>
    <property type="molecule type" value="Genomic_DNA"/>
</dbReference>
<comment type="caution">
    <text evidence="1">The sequence shown here is derived from an EMBL/GenBank/DDBJ whole genome shotgun (WGS) entry which is preliminary data.</text>
</comment>
<keyword evidence="2" id="KW-1185">Reference proteome</keyword>